<dbReference type="HOGENOM" id="CLU_042059_1_0_1"/>
<evidence type="ECO:0000256" key="2">
    <source>
        <dbReference type="SAM" id="Phobius"/>
    </source>
</evidence>
<feature type="transmembrane region" description="Helical" evidence="2">
    <location>
        <begin position="248"/>
        <end position="272"/>
    </location>
</feature>
<feature type="transmembrane region" description="Helical" evidence="2">
    <location>
        <begin position="189"/>
        <end position="213"/>
    </location>
</feature>
<gene>
    <name evidence="3" type="ORF">PV04_01322</name>
</gene>
<evidence type="ECO:0000313" key="3">
    <source>
        <dbReference type="EMBL" id="KIW73185.1"/>
    </source>
</evidence>
<evidence type="ECO:0000313" key="4">
    <source>
        <dbReference type="Proteomes" id="UP000054266"/>
    </source>
</evidence>
<name>A0A0D2G2X6_9EURO</name>
<accession>A0A0D2G2X6</accession>
<organism evidence="3 4">
    <name type="scientific">Phialophora macrospora</name>
    <dbReference type="NCBI Taxonomy" id="1851006"/>
    <lineage>
        <taxon>Eukaryota</taxon>
        <taxon>Fungi</taxon>
        <taxon>Dikarya</taxon>
        <taxon>Ascomycota</taxon>
        <taxon>Pezizomycotina</taxon>
        <taxon>Eurotiomycetes</taxon>
        <taxon>Chaetothyriomycetidae</taxon>
        <taxon>Chaetothyriales</taxon>
        <taxon>Herpotrichiellaceae</taxon>
        <taxon>Phialophora</taxon>
    </lineage>
</organism>
<dbReference type="EMBL" id="KN846956">
    <property type="protein sequence ID" value="KIW73185.1"/>
    <property type="molecule type" value="Genomic_DNA"/>
</dbReference>
<feature type="compositionally biased region" description="Low complexity" evidence="1">
    <location>
        <begin position="38"/>
        <end position="50"/>
    </location>
</feature>
<keyword evidence="2" id="KW-0812">Transmembrane</keyword>
<keyword evidence="4" id="KW-1185">Reference proteome</keyword>
<feature type="compositionally biased region" description="Polar residues" evidence="1">
    <location>
        <begin position="58"/>
        <end position="68"/>
    </location>
</feature>
<evidence type="ECO:0000256" key="1">
    <source>
        <dbReference type="SAM" id="MobiDB-lite"/>
    </source>
</evidence>
<feature type="transmembrane region" description="Helical" evidence="2">
    <location>
        <begin position="369"/>
        <end position="388"/>
    </location>
</feature>
<feature type="transmembrane region" description="Helical" evidence="2">
    <location>
        <begin position="394"/>
        <end position="417"/>
    </location>
</feature>
<proteinExistence type="predicted"/>
<feature type="region of interest" description="Disordered" evidence="1">
    <location>
        <begin position="16"/>
        <end position="93"/>
    </location>
</feature>
<reference evidence="3 4" key="1">
    <citation type="submission" date="2015-01" db="EMBL/GenBank/DDBJ databases">
        <title>The Genome Sequence of Capronia semiimmersa CBS27337.</title>
        <authorList>
            <consortium name="The Broad Institute Genomics Platform"/>
            <person name="Cuomo C."/>
            <person name="de Hoog S."/>
            <person name="Gorbushina A."/>
            <person name="Stielow B."/>
            <person name="Teixiera M."/>
            <person name="Abouelleil A."/>
            <person name="Chapman S.B."/>
            <person name="Priest M."/>
            <person name="Young S.K."/>
            <person name="Wortman J."/>
            <person name="Nusbaum C."/>
            <person name="Birren B."/>
        </authorList>
    </citation>
    <scope>NUCLEOTIDE SEQUENCE [LARGE SCALE GENOMIC DNA]</scope>
    <source>
        <strain evidence="3 4">CBS 27337</strain>
    </source>
</reference>
<sequence length="422" mass="44536">MLGDFVELATTLVHPSHEPSISNITGPTMAPRSRHNKSSSVASSTSAADAVNGILTGTPASKPSSPVGTATRKRRQSRSTTSPPGSPVVAIPKPVARGAPPVVIESRKFEPLKFVASVVLSTVLESALQTAAATVGVGDLATISRRPGTWAEVLGLLGWKVVKLGIFWVSNFDAYDVASLSLLLHTPQAILLGLFYQISPITLASIALSAIIANSLPYYFLRPLSLSHIPSSAPKYSLRNRPILTDPYTTIATSLLATAIFAVLLEASFATFLPTWLIVHFVGLRTLEPAHLGPAGLPILLLALLPAGYAMMEFLFAPSTAATGSTIVVAPETALVPEFDPSTATFWAHIHYNTWGWYSARQKELIRRTALLAGLIFSETVLTTWGTVKGVEPVGALGYAGVWVVGALVTGAGLDWVGGPSD</sequence>
<keyword evidence="2" id="KW-0472">Membrane</keyword>
<feature type="transmembrane region" description="Helical" evidence="2">
    <location>
        <begin position="292"/>
        <end position="312"/>
    </location>
</feature>
<keyword evidence="2" id="KW-1133">Transmembrane helix</keyword>
<dbReference type="Proteomes" id="UP000054266">
    <property type="component" value="Unassembled WGS sequence"/>
</dbReference>
<protein>
    <submittedName>
        <fullName evidence="3">Uncharacterized protein</fullName>
    </submittedName>
</protein>
<dbReference type="AlphaFoldDB" id="A0A0D2G2X6"/>